<comment type="caution">
    <text evidence="8">The sequence shown here is derived from an EMBL/GenBank/DDBJ whole genome shotgun (WGS) entry which is preliminary data.</text>
</comment>
<sequence length="138" mass="13757">MLLSGALVLGQKSLCRVDPLTLSAVQTATAAVLAGTCTFSLDGGLSSLSAATPGVWGVVLYLAIPCTVGGFLLQNAALTAVSARTVSLVQSICPVTTALFSFLLLGERLSPLGLLGAGVIVACVAAESLLPEDGPCNP</sequence>
<dbReference type="InterPro" id="IPR000620">
    <property type="entry name" value="EamA_dom"/>
</dbReference>
<proteinExistence type="predicted"/>
<evidence type="ECO:0000256" key="5">
    <source>
        <dbReference type="ARBA" id="ARBA00023136"/>
    </source>
</evidence>
<keyword evidence="4 6" id="KW-1133">Transmembrane helix</keyword>
<feature type="transmembrane region" description="Helical" evidence="6">
    <location>
        <begin position="85"/>
        <end position="106"/>
    </location>
</feature>
<evidence type="ECO:0000313" key="8">
    <source>
        <dbReference type="EMBL" id="MPN60624.1"/>
    </source>
</evidence>
<reference evidence="8" key="1">
    <citation type="submission" date="2019-08" db="EMBL/GenBank/DDBJ databases">
        <authorList>
            <person name="Kucharzyk K."/>
            <person name="Murdoch R.W."/>
            <person name="Higgins S."/>
            <person name="Loffler F."/>
        </authorList>
    </citation>
    <scope>NUCLEOTIDE SEQUENCE</scope>
</reference>
<feature type="transmembrane region" description="Helical" evidence="6">
    <location>
        <begin position="54"/>
        <end position="73"/>
    </location>
</feature>
<gene>
    <name evidence="8" type="ORF">SDC9_208353</name>
</gene>
<dbReference type="Pfam" id="PF00892">
    <property type="entry name" value="EamA"/>
    <property type="match status" value="1"/>
</dbReference>
<evidence type="ECO:0000256" key="4">
    <source>
        <dbReference type="ARBA" id="ARBA00022989"/>
    </source>
</evidence>
<evidence type="ECO:0000256" key="2">
    <source>
        <dbReference type="ARBA" id="ARBA00022475"/>
    </source>
</evidence>
<dbReference type="GO" id="GO:0005886">
    <property type="term" value="C:plasma membrane"/>
    <property type="evidence" value="ECO:0007669"/>
    <property type="project" value="UniProtKB-SubCell"/>
</dbReference>
<protein>
    <recommendedName>
        <fullName evidence="7">EamA domain-containing protein</fullName>
    </recommendedName>
</protein>
<dbReference type="InterPro" id="IPR051258">
    <property type="entry name" value="Diverse_Substrate_Transporter"/>
</dbReference>
<dbReference type="EMBL" id="VSSQ01136140">
    <property type="protein sequence ID" value="MPN60624.1"/>
    <property type="molecule type" value="Genomic_DNA"/>
</dbReference>
<dbReference type="AlphaFoldDB" id="A0A645JJW9"/>
<feature type="domain" description="EamA" evidence="7">
    <location>
        <begin position="5"/>
        <end position="124"/>
    </location>
</feature>
<organism evidence="8">
    <name type="scientific">bioreactor metagenome</name>
    <dbReference type="NCBI Taxonomy" id="1076179"/>
    <lineage>
        <taxon>unclassified sequences</taxon>
        <taxon>metagenomes</taxon>
        <taxon>ecological metagenomes</taxon>
    </lineage>
</organism>
<dbReference type="SUPFAM" id="SSF103481">
    <property type="entry name" value="Multidrug resistance efflux transporter EmrE"/>
    <property type="match status" value="1"/>
</dbReference>
<keyword evidence="2" id="KW-1003">Cell membrane</keyword>
<dbReference type="PANTHER" id="PTHR42920:SF5">
    <property type="entry name" value="EAMA DOMAIN-CONTAINING PROTEIN"/>
    <property type="match status" value="1"/>
</dbReference>
<dbReference type="InterPro" id="IPR037185">
    <property type="entry name" value="EmrE-like"/>
</dbReference>
<accession>A0A645JJW9</accession>
<dbReference type="PANTHER" id="PTHR42920">
    <property type="entry name" value="OS03G0707200 PROTEIN-RELATED"/>
    <property type="match status" value="1"/>
</dbReference>
<keyword evidence="5 6" id="KW-0472">Membrane</keyword>
<keyword evidence="3 6" id="KW-0812">Transmembrane</keyword>
<evidence type="ECO:0000256" key="1">
    <source>
        <dbReference type="ARBA" id="ARBA00004651"/>
    </source>
</evidence>
<dbReference type="Gene3D" id="1.10.3730.20">
    <property type="match status" value="1"/>
</dbReference>
<evidence type="ECO:0000256" key="3">
    <source>
        <dbReference type="ARBA" id="ARBA00022692"/>
    </source>
</evidence>
<name>A0A645JJW9_9ZZZZ</name>
<evidence type="ECO:0000259" key="7">
    <source>
        <dbReference type="Pfam" id="PF00892"/>
    </source>
</evidence>
<comment type="subcellular location">
    <subcellularLocation>
        <location evidence="1">Cell membrane</location>
        <topology evidence="1">Multi-pass membrane protein</topology>
    </subcellularLocation>
</comment>
<evidence type="ECO:0000256" key="6">
    <source>
        <dbReference type="SAM" id="Phobius"/>
    </source>
</evidence>